<sequence>RPYHQVQYVMKMLRAYLQASKVNKAVMGRDQVVTMIKWVPLKRCRYIGD</sequence>
<evidence type="ECO:0000313" key="2">
    <source>
        <dbReference type="Proteomes" id="UP000265520"/>
    </source>
</evidence>
<organism evidence="1 2">
    <name type="scientific">Trifolium medium</name>
    <dbReference type="NCBI Taxonomy" id="97028"/>
    <lineage>
        <taxon>Eukaryota</taxon>
        <taxon>Viridiplantae</taxon>
        <taxon>Streptophyta</taxon>
        <taxon>Embryophyta</taxon>
        <taxon>Tracheophyta</taxon>
        <taxon>Spermatophyta</taxon>
        <taxon>Magnoliopsida</taxon>
        <taxon>eudicotyledons</taxon>
        <taxon>Gunneridae</taxon>
        <taxon>Pentapetalae</taxon>
        <taxon>rosids</taxon>
        <taxon>fabids</taxon>
        <taxon>Fabales</taxon>
        <taxon>Fabaceae</taxon>
        <taxon>Papilionoideae</taxon>
        <taxon>50 kb inversion clade</taxon>
        <taxon>NPAAA clade</taxon>
        <taxon>Hologalegina</taxon>
        <taxon>IRL clade</taxon>
        <taxon>Trifolieae</taxon>
        <taxon>Trifolium</taxon>
    </lineage>
</organism>
<evidence type="ECO:0000313" key="1">
    <source>
        <dbReference type="EMBL" id="MCI30334.1"/>
    </source>
</evidence>
<keyword evidence="2" id="KW-1185">Reference proteome</keyword>
<proteinExistence type="predicted"/>
<dbReference type="EMBL" id="LXQA010178795">
    <property type="protein sequence ID" value="MCI30334.1"/>
    <property type="molecule type" value="Genomic_DNA"/>
</dbReference>
<protein>
    <submittedName>
        <fullName evidence="1">Uncharacterized protein</fullName>
    </submittedName>
</protein>
<accession>A0A392R2I7</accession>
<dbReference type="AlphaFoldDB" id="A0A392R2I7"/>
<reference evidence="1 2" key="1">
    <citation type="journal article" date="2018" name="Front. Plant Sci.">
        <title>Red Clover (Trifolium pratense) and Zigzag Clover (T. medium) - A Picture of Genomic Similarities and Differences.</title>
        <authorList>
            <person name="Dluhosova J."/>
            <person name="Istvanek J."/>
            <person name="Nedelnik J."/>
            <person name="Repkova J."/>
        </authorList>
    </citation>
    <scope>NUCLEOTIDE SEQUENCE [LARGE SCALE GENOMIC DNA]</scope>
    <source>
        <strain evidence="2">cv. 10/8</strain>
        <tissue evidence="1">Leaf</tissue>
    </source>
</reference>
<dbReference type="Proteomes" id="UP000265520">
    <property type="component" value="Unassembled WGS sequence"/>
</dbReference>
<comment type="caution">
    <text evidence="1">The sequence shown here is derived from an EMBL/GenBank/DDBJ whole genome shotgun (WGS) entry which is preliminary data.</text>
</comment>
<feature type="non-terminal residue" evidence="1">
    <location>
        <position position="1"/>
    </location>
</feature>
<name>A0A392R2I7_9FABA</name>